<feature type="region of interest" description="Disordered" evidence="1">
    <location>
        <begin position="1"/>
        <end position="89"/>
    </location>
</feature>
<dbReference type="RefSeq" id="XP_040651102.1">
    <property type="nucleotide sequence ID" value="XM_040796564.1"/>
</dbReference>
<feature type="compositionally biased region" description="Low complexity" evidence="1">
    <location>
        <begin position="71"/>
        <end position="85"/>
    </location>
</feature>
<protein>
    <submittedName>
        <fullName evidence="2">Uncharacterized protein</fullName>
    </submittedName>
</protein>
<feature type="compositionally biased region" description="Basic and acidic residues" evidence="1">
    <location>
        <begin position="384"/>
        <end position="409"/>
    </location>
</feature>
<feature type="region of interest" description="Disordered" evidence="1">
    <location>
        <begin position="352"/>
        <end position="469"/>
    </location>
</feature>
<proteinExistence type="predicted"/>
<evidence type="ECO:0000256" key="1">
    <source>
        <dbReference type="SAM" id="MobiDB-lite"/>
    </source>
</evidence>
<comment type="caution">
    <text evidence="2">The sequence shown here is derived from an EMBL/GenBank/DDBJ whole genome shotgun (WGS) entry which is preliminary data.</text>
</comment>
<evidence type="ECO:0000313" key="2">
    <source>
        <dbReference type="EMBL" id="KXG52566.1"/>
    </source>
</evidence>
<feature type="compositionally biased region" description="Basic residues" evidence="1">
    <location>
        <begin position="1"/>
        <end position="10"/>
    </location>
</feature>
<sequence>MPQPRRKRVKGREPGQMLLKFKPVAKELTNNAQAKGALAHGGIKQPIQPDQTMTPFESQSTEHKSSDGSHTSAPQPSTPQPGTSPRLYPRFESRIKHVVARMRFVKKSAVWETLYPHYSDERFVKFILDYTVESMKELLDREEAPTFKQLQDIPWIETKDMGVYGKLLESPVVELNDFLYTGHNNGIPNHVTLAQGDNPHKVTFAVFLRLPSDKLETEEHIRHYRVLCIAAEVIFTTLLGSRVPMAPPLKAFKYQGACGHSAFREDTKLTDGSKSRIVRPAETGGTYTITNWRNGLPHDTTYHLEPVAEPKACSATMEQFSNREIMDIDSILGITRDAPVLSTIPQREIPNEIPEILGKRKRATAPRSEVQKAKHRESVRRYMQKPEVKARRKEKNAARKANETEEEKDRKRKWANQLARKNKDALHLALNGTPRSQRLRDPNELVRQDRAKAQTKRQSDPHSKARLSHAKKVSKARLKVRKFRCAKFNYTKAEVEEAWLGVWEREIARFDWQVSIKQSKFTHIPTQEQRKAVADWVANGRKKTPTSAANVPGWDEMCTKVSSPVEADINNADAPSGASN</sequence>
<evidence type="ECO:0000313" key="3">
    <source>
        <dbReference type="Proteomes" id="UP000070168"/>
    </source>
</evidence>
<dbReference type="GeneID" id="63711864"/>
<dbReference type="EMBL" id="LHQR01000026">
    <property type="protein sequence ID" value="KXG52566.1"/>
    <property type="molecule type" value="Genomic_DNA"/>
</dbReference>
<keyword evidence="3" id="KW-1185">Reference proteome</keyword>
<accession>A0A135LUE7</accession>
<reference evidence="2 3" key="1">
    <citation type="journal article" date="2016" name="BMC Genomics">
        <title>Genome sequencing and secondary metabolism of the postharvest pathogen Penicillium griseofulvum.</title>
        <authorList>
            <person name="Banani H."/>
            <person name="Marcet-Houben M."/>
            <person name="Ballester A.R."/>
            <person name="Abbruscato P."/>
            <person name="Gonzalez-Candelas L."/>
            <person name="Gabaldon T."/>
            <person name="Spadaro D."/>
        </authorList>
    </citation>
    <scope>NUCLEOTIDE SEQUENCE [LARGE SCALE GENOMIC DNA]</scope>
    <source>
        <strain evidence="2 3">PG3</strain>
    </source>
</reference>
<name>A0A135LUE7_PENPA</name>
<organism evidence="2 3">
    <name type="scientific">Penicillium patulum</name>
    <name type="common">Penicillium griseofulvum</name>
    <dbReference type="NCBI Taxonomy" id="5078"/>
    <lineage>
        <taxon>Eukaryota</taxon>
        <taxon>Fungi</taxon>
        <taxon>Dikarya</taxon>
        <taxon>Ascomycota</taxon>
        <taxon>Pezizomycotina</taxon>
        <taxon>Eurotiomycetes</taxon>
        <taxon>Eurotiomycetidae</taxon>
        <taxon>Eurotiales</taxon>
        <taxon>Aspergillaceae</taxon>
        <taxon>Penicillium</taxon>
    </lineage>
</organism>
<gene>
    <name evidence="2" type="ORF">PGRI_088500</name>
</gene>
<feature type="compositionally biased region" description="Polar residues" evidence="1">
    <location>
        <begin position="48"/>
        <end position="59"/>
    </location>
</feature>
<dbReference type="Proteomes" id="UP000070168">
    <property type="component" value="Unassembled WGS sequence"/>
</dbReference>
<dbReference type="OrthoDB" id="4509327at2759"/>
<feature type="compositionally biased region" description="Basic and acidic residues" evidence="1">
    <location>
        <begin position="438"/>
        <end position="463"/>
    </location>
</feature>
<dbReference type="AlphaFoldDB" id="A0A135LUE7"/>